<dbReference type="InterPro" id="IPR026591">
    <property type="entry name" value="Sirtuin_cat_small_dom_sf"/>
</dbReference>
<comment type="caution">
    <text evidence="2">The sequence shown here is derived from an EMBL/GenBank/DDBJ whole genome shotgun (WGS) entry which is preliminary data.</text>
</comment>
<dbReference type="AlphaFoldDB" id="X1NN63"/>
<dbReference type="InterPro" id="IPR029035">
    <property type="entry name" value="DHS-like_NAD/FAD-binding_dom"/>
</dbReference>
<reference evidence="2" key="1">
    <citation type="journal article" date="2014" name="Front. Microbiol.">
        <title>High frequency of phylogenetically diverse reductive dehalogenase-homologous genes in deep subseafloor sedimentary metagenomes.</title>
        <authorList>
            <person name="Kawai M."/>
            <person name="Futagami T."/>
            <person name="Toyoda A."/>
            <person name="Takaki Y."/>
            <person name="Nishi S."/>
            <person name="Hori S."/>
            <person name="Arai W."/>
            <person name="Tsubouchi T."/>
            <person name="Morono Y."/>
            <person name="Uchiyama I."/>
            <person name="Ito T."/>
            <person name="Fujiyama A."/>
            <person name="Inagaki F."/>
            <person name="Takami H."/>
        </authorList>
    </citation>
    <scope>NUCLEOTIDE SEQUENCE</scope>
    <source>
        <strain evidence="2">Expedition CK06-06</strain>
    </source>
</reference>
<proteinExistence type="predicted"/>
<dbReference type="EMBL" id="BARV01021113">
    <property type="protein sequence ID" value="GAI20114.1"/>
    <property type="molecule type" value="Genomic_DNA"/>
</dbReference>
<name>X1NN63_9ZZZZ</name>
<accession>X1NN63</accession>
<dbReference type="Gene3D" id="3.30.1600.10">
    <property type="entry name" value="SIR2/SIRT2 'Small Domain"/>
    <property type="match status" value="1"/>
</dbReference>
<organism evidence="2">
    <name type="scientific">marine sediment metagenome</name>
    <dbReference type="NCBI Taxonomy" id="412755"/>
    <lineage>
        <taxon>unclassified sequences</taxon>
        <taxon>metagenomes</taxon>
        <taxon>ecological metagenomes</taxon>
    </lineage>
</organism>
<keyword evidence="1" id="KW-0808">Transferase</keyword>
<dbReference type="SUPFAM" id="SSF52467">
    <property type="entry name" value="DHS-like NAD/FAD-binding domain"/>
    <property type="match status" value="1"/>
</dbReference>
<protein>
    <submittedName>
        <fullName evidence="2">Uncharacterized protein</fullName>
    </submittedName>
</protein>
<gene>
    <name evidence="2" type="ORF">S06H3_35057</name>
</gene>
<sequence>MENDDIERIGRLILASKYVVSLTGAGISMESGIRPFCGPGGLWSEYGEPPMDGYQRFLAALKASWERRVKREGYTGELYKGNSTG</sequence>
<dbReference type="Gene3D" id="3.40.50.1220">
    <property type="entry name" value="TPP-binding domain"/>
    <property type="match status" value="1"/>
</dbReference>
<evidence type="ECO:0000256" key="1">
    <source>
        <dbReference type="ARBA" id="ARBA00022679"/>
    </source>
</evidence>
<evidence type="ECO:0000313" key="2">
    <source>
        <dbReference type="EMBL" id="GAI20114.1"/>
    </source>
</evidence>
<dbReference type="GO" id="GO:0016740">
    <property type="term" value="F:transferase activity"/>
    <property type="evidence" value="ECO:0007669"/>
    <property type="project" value="UniProtKB-KW"/>
</dbReference>